<proteinExistence type="predicted"/>
<dbReference type="AlphaFoldDB" id="B9LVH5"/>
<dbReference type="Proteomes" id="UP000000740">
    <property type="component" value="Chromosome 2"/>
</dbReference>
<gene>
    <name evidence="2" type="ordered locus">Hlac_3150</name>
</gene>
<dbReference type="eggNOG" id="arCOG08102">
    <property type="taxonomic scope" value="Archaea"/>
</dbReference>
<evidence type="ECO:0000256" key="1">
    <source>
        <dbReference type="SAM" id="MobiDB-lite"/>
    </source>
</evidence>
<keyword evidence="3" id="KW-1185">Reference proteome</keyword>
<accession>B9LVH5</accession>
<feature type="region of interest" description="Disordered" evidence="1">
    <location>
        <begin position="125"/>
        <end position="177"/>
    </location>
</feature>
<dbReference type="EMBL" id="CP001366">
    <property type="protein sequence ID" value="ACM58688.1"/>
    <property type="molecule type" value="Genomic_DNA"/>
</dbReference>
<sequence length="177" mass="19888">MRSPRKPPTARRSRLAARLVPAVLASPGHDERSAPFSPAPVLLLGKRSPSVGWCVRPGSHRSPRSALRVARDRPFRACGRSPHRPRPFRAKMNLVSTPALHPFGSSGPRLRRPRRTWLRRGERGMRWPLAPGGSARGAGWGHLMQARSRSRPRGRSRRRERERADGSVGRCRRKTAM</sequence>
<organism evidence="2 3">
    <name type="scientific">Halorubrum lacusprofundi (strain ATCC 49239 / DSM 5036 / JCM 8891 / ACAM 34)</name>
    <dbReference type="NCBI Taxonomy" id="416348"/>
    <lineage>
        <taxon>Archaea</taxon>
        <taxon>Methanobacteriati</taxon>
        <taxon>Methanobacteriota</taxon>
        <taxon>Stenosarchaea group</taxon>
        <taxon>Halobacteria</taxon>
        <taxon>Halobacteriales</taxon>
        <taxon>Haloferacaceae</taxon>
        <taxon>Halorubrum</taxon>
    </lineage>
</organism>
<name>B9LVH5_HALLT</name>
<evidence type="ECO:0000313" key="3">
    <source>
        <dbReference type="Proteomes" id="UP000000740"/>
    </source>
</evidence>
<dbReference type="HOGENOM" id="CLU_1514564_0_0_2"/>
<feature type="compositionally biased region" description="Basic residues" evidence="1">
    <location>
        <begin position="148"/>
        <end position="158"/>
    </location>
</feature>
<protein>
    <submittedName>
        <fullName evidence="2">Uncharacterized protein</fullName>
    </submittedName>
</protein>
<evidence type="ECO:0000313" key="2">
    <source>
        <dbReference type="EMBL" id="ACM58688.1"/>
    </source>
</evidence>
<dbReference type="KEGG" id="hla:Hlac_3150"/>
<reference evidence="2 3" key="1">
    <citation type="journal article" date="2016" name="Stand. Genomic Sci.">
        <title>Complete genome sequence of the Antarctic Halorubrum lacusprofundi type strain ACAM 34.</title>
        <authorList>
            <person name="Anderson I.J."/>
            <person name="DasSarma P."/>
            <person name="Lucas S."/>
            <person name="Copeland A."/>
            <person name="Lapidus A."/>
            <person name="Del Rio T.G."/>
            <person name="Tice H."/>
            <person name="Dalin E."/>
            <person name="Bruce D.C."/>
            <person name="Goodwin L."/>
            <person name="Pitluck S."/>
            <person name="Sims D."/>
            <person name="Brettin T.S."/>
            <person name="Detter J.C."/>
            <person name="Han C.S."/>
            <person name="Larimer F."/>
            <person name="Hauser L."/>
            <person name="Land M."/>
            <person name="Ivanova N."/>
            <person name="Richardson P."/>
            <person name="Cavicchioli R."/>
            <person name="DasSarma S."/>
            <person name="Woese C.R."/>
            <person name="Kyrpides N.C."/>
        </authorList>
    </citation>
    <scope>NUCLEOTIDE SEQUENCE [LARGE SCALE GENOMIC DNA]</scope>
    <source>
        <strain evidence="3">ATCC 49239 / DSM 5036 / JCM 8891 / ACAM 34</strain>
    </source>
</reference>